<feature type="region of interest" description="Disordered" evidence="2">
    <location>
        <begin position="379"/>
        <end position="486"/>
    </location>
</feature>
<feature type="compositionally biased region" description="Basic and acidic residues" evidence="2">
    <location>
        <begin position="386"/>
        <end position="415"/>
    </location>
</feature>
<evidence type="ECO:0000313" key="3">
    <source>
        <dbReference type="EMBL" id="CAE2320513.1"/>
    </source>
</evidence>
<protein>
    <submittedName>
        <fullName evidence="3">Uncharacterized protein</fullName>
    </submittedName>
</protein>
<evidence type="ECO:0000256" key="1">
    <source>
        <dbReference type="SAM" id="Coils"/>
    </source>
</evidence>
<feature type="coiled-coil region" evidence="1">
    <location>
        <begin position="291"/>
        <end position="367"/>
    </location>
</feature>
<keyword evidence="1" id="KW-0175">Coiled coil</keyword>
<dbReference type="EMBL" id="HBKN01034642">
    <property type="protein sequence ID" value="CAE2320513.1"/>
    <property type="molecule type" value="Transcribed_RNA"/>
</dbReference>
<reference evidence="3" key="1">
    <citation type="submission" date="2021-01" db="EMBL/GenBank/DDBJ databases">
        <authorList>
            <person name="Corre E."/>
            <person name="Pelletier E."/>
            <person name="Niang G."/>
            <person name="Scheremetjew M."/>
            <person name="Finn R."/>
            <person name="Kale V."/>
            <person name="Holt S."/>
            <person name="Cochrane G."/>
            <person name="Meng A."/>
            <person name="Brown T."/>
            <person name="Cohen L."/>
        </authorList>
    </citation>
    <scope>NUCLEOTIDE SEQUENCE</scope>
    <source>
        <strain evidence="3">CCMP 2712</strain>
    </source>
</reference>
<gene>
    <name evidence="3" type="ORF">GTHE00462_LOCUS26945</name>
</gene>
<name>A0A7S4P1G3_GUITH</name>
<evidence type="ECO:0000256" key="2">
    <source>
        <dbReference type="SAM" id="MobiDB-lite"/>
    </source>
</evidence>
<feature type="region of interest" description="Disordered" evidence="2">
    <location>
        <begin position="94"/>
        <end position="116"/>
    </location>
</feature>
<proteinExistence type="predicted"/>
<organism evidence="3">
    <name type="scientific">Guillardia theta</name>
    <name type="common">Cryptophyte</name>
    <name type="synonym">Cryptomonas phi</name>
    <dbReference type="NCBI Taxonomy" id="55529"/>
    <lineage>
        <taxon>Eukaryota</taxon>
        <taxon>Cryptophyceae</taxon>
        <taxon>Pyrenomonadales</taxon>
        <taxon>Geminigeraceae</taxon>
        <taxon>Guillardia</taxon>
    </lineage>
</organism>
<sequence length="505" mass="57473">MSGLATFSPSANAWMIPAQKFDPLAAQRPPVDPQVPPMPSASRRLFYNRQGEGRLQDPDDLISKIRSAVDELQSSQLMIFEEQTANLQNKKKIANSGEDSRDQQARSQNNSRHQTHTVDELFADDFHRDEIKPVQPNGASFSRRHVEQPADIRDRNNFASFAHRQDLYREAASSASSVHGDSHMPYDDRYRQTSVAACMQECDMLLENLRVLKYEKLSIEKLLMDAVGRVRASLLTADQRSVLEQQLHQIPQDRPAEVASAALEFLTRCLSQESIDKHHYMSQVYQQSKVVDEHERRIETLQSQLNSLQAKNSSLDKRLHELTTQNTSYRVEQERFAGERKTLEEEIKKLQNLLEDQHSHVSVLKDELSKQYANNIRMKANMTKDSSTRSELHISDGLPRGDKLPSHFQPAEDTHSPSPDASPPSSSDSLTDVDKHRMGRGAIAPRPARKNVDHREVSSKSTGSWGRKSDKTRMRGESLTEFKNEREEKVDARSLLKRFIADSAK</sequence>
<feature type="compositionally biased region" description="Basic and acidic residues" evidence="2">
    <location>
        <begin position="467"/>
        <end position="486"/>
    </location>
</feature>
<accession>A0A7S4P1G3</accession>
<feature type="compositionally biased region" description="Low complexity" evidence="2">
    <location>
        <begin position="416"/>
        <end position="429"/>
    </location>
</feature>
<dbReference type="AlphaFoldDB" id="A0A7S4P1G3"/>